<comment type="caution">
    <text evidence="14">The sequence shown here is derived from an EMBL/GenBank/DDBJ whole genome shotgun (WGS) entry which is preliminary data.</text>
</comment>
<evidence type="ECO:0000256" key="3">
    <source>
        <dbReference type="ARBA" id="ARBA00022448"/>
    </source>
</evidence>
<feature type="compositionally biased region" description="Basic and acidic residues" evidence="10">
    <location>
        <begin position="1543"/>
        <end position="1555"/>
    </location>
</feature>
<evidence type="ECO:0000256" key="1">
    <source>
        <dbReference type="ARBA" id="ARBA00004127"/>
    </source>
</evidence>
<feature type="compositionally biased region" description="Basic and acidic residues" evidence="10">
    <location>
        <begin position="239"/>
        <end position="250"/>
    </location>
</feature>
<dbReference type="SUPFAM" id="SSF90123">
    <property type="entry name" value="ABC transporter transmembrane region"/>
    <property type="match status" value="2"/>
</dbReference>
<evidence type="ECO:0000259" key="12">
    <source>
        <dbReference type="PROSITE" id="PS50893"/>
    </source>
</evidence>
<dbReference type="Proteomes" id="UP001146793">
    <property type="component" value="Unassembled WGS sequence"/>
</dbReference>
<evidence type="ECO:0000256" key="2">
    <source>
        <dbReference type="ARBA" id="ARBA00009726"/>
    </source>
</evidence>
<evidence type="ECO:0000313" key="14">
    <source>
        <dbReference type="EMBL" id="KAJ3427996.1"/>
    </source>
</evidence>
<proteinExistence type="inferred from homology"/>
<dbReference type="CDD" id="cd18580">
    <property type="entry name" value="ABC_6TM_ABCC_D2"/>
    <property type="match status" value="1"/>
</dbReference>
<dbReference type="InterPro" id="IPR044746">
    <property type="entry name" value="ABCC_6TM_D1"/>
</dbReference>
<feature type="region of interest" description="Disordered" evidence="10">
    <location>
        <begin position="766"/>
        <end position="845"/>
    </location>
</feature>
<dbReference type="GO" id="GO:0016887">
    <property type="term" value="F:ATP hydrolysis activity"/>
    <property type="evidence" value="ECO:0007669"/>
    <property type="project" value="InterPro"/>
</dbReference>
<feature type="transmembrane region" description="Helical" evidence="11">
    <location>
        <begin position="944"/>
        <end position="967"/>
    </location>
</feature>
<feature type="compositionally biased region" description="Basic residues" evidence="10">
    <location>
        <begin position="1581"/>
        <end position="1595"/>
    </location>
</feature>
<dbReference type="InterPro" id="IPR027417">
    <property type="entry name" value="P-loop_NTPase"/>
</dbReference>
<feature type="transmembrane region" description="Helical" evidence="11">
    <location>
        <begin position="1176"/>
        <end position="1195"/>
    </location>
</feature>
<feature type="compositionally biased region" description="Basic residues" evidence="10">
    <location>
        <begin position="787"/>
        <end position="831"/>
    </location>
</feature>
<keyword evidence="7" id="KW-0067">ATP-binding</keyword>
<dbReference type="Pfam" id="PF00005">
    <property type="entry name" value="ABC_tran"/>
    <property type="match status" value="2"/>
</dbReference>
<feature type="transmembrane region" description="Helical" evidence="11">
    <location>
        <begin position="280"/>
        <end position="300"/>
    </location>
</feature>
<keyword evidence="6" id="KW-0547">Nucleotide-binding</keyword>
<dbReference type="GO" id="GO:0005524">
    <property type="term" value="F:ATP binding"/>
    <property type="evidence" value="ECO:0007669"/>
    <property type="project" value="UniProtKB-KW"/>
</dbReference>
<evidence type="ECO:0000256" key="8">
    <source>
        <dbReference type="ARBA" id="ARBA00022989"/>
    </source>
</evidence>
<evidence type="ECO:0000256" key="7">
    <source>
        <dbReference type="ARBA" id="ARBA00022840"/>
    </source>
</evidence>
<dbReference type="Gene3D" id="3.40.50.300">
    <property type="entry name" value="P-loop containing nucleotide triphosphate hydrolases"/>
    <property type="match status" value="2"/>
</dbReference>
<dbReference type="PROSITE" id="PS50893">
    <property type="entry name" value="ABC_TRANSPORTER_2"/>
    <property type="match status" value="2"/>
</dbReference>
<evidence type="ECO:0000256" key="6">
    <source>
        <dbReference type="ARBA" id="ARBA00022741"/>
    </source>
</evidence>
<dbReference type="GO" id="GO:0012505">
    <property type="term" value="C:endomembrane system"/>
    <property type="evidence" value="ECO:0007669"/>
    <property type="project" value="UniProtKB-SubCell"/>
</dbReference>
<dbReference type="FunFam" id="3.40.50.300:FF:000074">
    <property type="entry name" value="Multidrug resistance-associated protein 5 isoform 1"/>
    <property type="match status" value="1"/>
</dbReference>
<organism evidence="14 15">
    <name type="scientific">Anaeramoeba flamelloides</name>
    <dbReference type="NCBI Taxonomy" id="1746091"/>
    <lineage>
        <taxon>Eukaryota</taxon>
        <taxon>Metamonada</taxon>
        <taxon>Anaeramoebidae</taxon>
        <taxon>Anaeramoeba</taxon>
    </lineage>
</organism>
<evidence type="ECO:0000256" key="11">
    <source>
        <dbReference type="SAM" id="Phobius"/>
    </source>
</evidence>
<dbReference type="InterPro" id="IPR044726">
    <property type="entry name" value="ABCC_6TM_D2"/>
</dbReference>
<comment type="similarity">
    <text evidence="2">Belongs to the ABC transporter superfamily. ABCC family. Conjugate transporter (TC 3.A.1.208) subfamily.</text>
</comment>
<feature type="region of interest" description="Disordered" evidence="10">
    <location>
        <begin position="494"/>
        <end position="553"/>
    </location>
</feature>
<dbReference type="PANTHER" id="PTHR24223:SF415">
    <property type="entry name" value="FI20190P1"/>
    <property type="match status" value="1"/>
</dbReference>
<feature type="compositionally biased region" description="Basic residues" evidence="10">
    <location>
        <begin position="216"/>
        <end position="226"/>
    </location>
</feature>
<evidence type="ECO:0000256" key="10">
    <source>
        <dbReference type="SAM" id="MobiDB-lite"/>
    </source>
</evidence>
<dbReference type="InterPro" id="IPR036640">
    <property type="entry name" value="ABC1_TM_sf"/>
</dbReference>
<dbReference type="Pfam" id="PF00664">
    <property type="entry name" value="ABC_membrane"/>
    <property type="match status" value="2"/>
</dbReference>
<feature type="domain" description="ABC transporter" evidence="12">
    <location>
        <begin position="1266"/>
        <end position="1502"/>
    </location>
</feature>
<feature type="compositionally biased region" description="Low complexity" evidence="10">
    <location>
        <begin position="526"/>
        <end position="541"/>
    </location>
</feature>
<feature type="region of interest" description="Disordered" evidence="10">
    <location>
        <begin position="1"/>
        <end position="20"/>
    </location>
</feature>
<dbReference type="PROSITE" id="PS00211">
    <property type="entry name" value="ABC_TRANSPORTER_1"/>
    <property type="match status" value="2"/>
</dbReference>
<gene>
    <name evidence="14" type="ORF">M0812_25627</name>
</gene>
<feature type="transmembrane region" description="Helical" evidence="11">
    <location>
        <begin position="416"/>
        <end position="441"/>
    </location>
</feature>
<dbReference type="GO" id="GO:0016020">
    <property type="term" value="C:membrane"/>
    <property type="evidence" value="ECO:0007669"/>
    <property type="project" value="InterPro"/>
</dbReference>
<feature type="transmembrane region" description="Helical" evidence="11">
    <location>
        <begin position="1058"/>
        <end position="1081"/>
    </location>
</feature>
<dbReference type="CDD" id="cd18579">
    <property type="entry name" value="ABC_6TM_ABCC_D1"/>
    <property type="match status" value="1"/>
</dbReference>
<sequence>MGNKHKKKESEQEKSKVRNLDLPNPEVRSNVFSQLIWGWLTPVIWLATKRSLEMEDLYPVRDQDRAKLLSKKYRKTEQEIQKNKKGEDAGDMKVWTVLKKIIFGEWLFSGISKIISTGCQIGQPLVLQEFLNDLEEYETTNTRKNSSLWWVLAYMIISFGFSFAQNTHIDQCVKIGYKVRTMLVDLVFRKSFHVNLKTNLPDLGSNNKMGGMMKGGKGKGKRKGKGKKEEEEEEEEGKETEGKKEKGDEKKGGETLARIINLMGADTMTIMHGTIFLHEFWSSLIIIVVSIIMLCNILGWSGFIGSMLMIGSFPLNAVLIKKLASYYGKIMSRIDIRIKLINEMVNAMKLIKLYAWEHLFQKKISKSRTMELKSVKDQSIVRVVLIAIWTCLPVIVATLIFLIYVKLGNELTPSKVFTAIMFINVMRIPLLLIPMAIASVVQAFISWKRVRIFLETPEMNEESLQLMKNRVSNRKKDDLRIKLKNASFNWVNKKNKDDDGEKKKKNIKNGGEKLEIGDTTGRSNPSGTSYTSSTSDTSDTSDNLEILTDNEDSNGEDFALKDINLEIQPNKLTMIVGPVGSGKSSLLYAILGELPRKEGSISVKGTIAYCPQEAWIQNATLKENIVFFKEFDDNRYKKVISCCALDPDFKILPGGDQTEIGEKGVNLSGGQKARVSLARSVYADKEIVLLDDPLSAVDAHVGRHIFDKCIKGDLLLGKTIVLVTHQLQFLPQADHVIVMNKGKIIERGTYRELILRGFDFSKIVKPDEEEEEEDDQDQKKKDQQITQKKHRNQGNQNKRRQKNKGTKYSSRKTKKNSNRKSQSTKKSRNQKNKALSSLSTSLSSESDDFGIELSQIHSEDSQNEKSLDELSQQMWIGLGKENGFISKELELVEKEELREQKQRELRSRDADLKSNVAGVQLTKEEIRQFGKVDFGYYIKYIKSLGGWTVVFVISILLILYTVSTLGAQYWLALWIDGSIFSGKTEDWFLGIYCGIGFSGIAFQLIRGLYLTFKSLRASRILHVNLLKRVIRAPMSYFDTTPAGRILNRFNKDQMDVDLTLSGNLVGFITTVLSLIISLLMISVMIPIFLIPCIIGSYVYYKILNIYRPASRDIKRLESISRSPIINNFSATLSGLPVIRAFGYQKHFNKTNIRLLDRNTSSIYCQWCGNRWLNVRVTCLAAVLSAFAAFFVWYSIDSVGASYASMAVSLSVGIASLFSMIVRNFAELEKSMNSIERIIEYSKIDKEAKLEIQETRPHQNWPNKGQIEFKNIKMRYREGLKPVLKGISAKIRSNEKIGIIGRTGSGKSSLVLCLFRIVELFEGKIKIDGRDISKIGLHDLRKKLSIIPQDPVLFTGTIRDNLDPFSERGTTDEEMWKILDQVYLKEKIQSLPNKLDQDLNKEDSNFSVGEKQLFCLARALVRKAKILVLDEATASVDTETDMLIQNTIRKEFKNCTMITIAHRLNTIMDSDKIMSLDDGNLVEFDKPSYLLKNKKGLLYSLVMKTGKENSKNLIKIADDYSKRQKRQTSRYLKSESNKKRRKTKSESKESTKSDNKKTRRSEKKNTANRSKRKLKNNEANQSKRKKENKVNKSKVQKKNEKSTTKKKNTKKKSHKKERKK</sequence>
<feature type="region of interest" description="Disordered" evidence="10">
    <location>
        <begin position="1520"/>
        <end position="1619"/>
    </location>
</feature>
<dbReference type="PANTHER" id="PTHR24223">
    <property type="entry name" value="ATP-BINDING CASSETTE SUB-FAMILY C"/>
    <property type="match status" value="1"/>
</dbReference>
<comment type="subcellular location">
    <subcellularLocation>
        <location evidence="1">Endomembrane system</location>
        <topology evidence="1">Multi-pass membrane protein</topology>
    </subcellularLocation>
</comment>
<feature type="transmembrane region" description="Helical" evidence="11">
    <location>
        <begin position="147"/>
        <end position="164"/>
    </location>
</feature>
<keyword evidence="8 11" id="KW-1133">Transmembrane helix</keyword>
<dbReference type="CDD" id="cd03250">
    <property type="entry name" value="ABCC_MRP_domain1"/>
    <property type="match status" value="1"/>
</dbReference>
<dbReference type="CDD" id="cd03244">
    <property type="entry name" value="ABCC_MRP_domain2"/>
    <property type="match status" value="1"/>
</dbReference>
<evidence type="ECO:0000256" key="5">
    <source>
        <dbReference type="ARBA" id="ARBA00022737"/>
    </source>
</evidence>
<feature type="transmembrane region" description="Helical" evidence="11">
    <location>
        <begin position="987"/>
        <end position="1009"/>
    </location>
</feature>
<dbReference type="InterPro" id="IPR003593">
    <property type="entry name" value="AAA+_ATPase"/>
</dbReference>
<dbReference type="FunFam" id="3.40.50.300:FF:000997">
    <property type="entry name" value="Multidrug resistance-associated protein 1"/>
    <property type="match status" value="1"/>
</dbReference>
<dbReference type="InterPro" id="IPR017871">
    <property type="entry name" value="ABC_transporter-like_CS"/>
</dbReference>
<feature type="region of interest" description="Disordered" evidence="10">
    <location>
        <begin position="205"/>
        <end position="250"/>
    </location>
</feature>
<feature type="compositionally biased region" description="Basic residues" evidence="10">
    <location>
        <begin position="1603"/>
        <end position="1619"/>
    </location>
</feature>
<accession>A0AAV7YDT0</accession>
<keyword evidence="9 11" id="KW-0472">Membrane</keyword>
<dbReference type="FunFam" id="1.20.1560.10:FF:000010">
    <property type="entry name" value="Multidrug resistance-associated ABC transporter"/>
    <property type="match status" value="1"/>
</dbReference>
<feature type="transmembrane region" description="Helical" evidence="11">
    <location>
        <begin position="1201"/>
        <end position="1221"/>
    </location>
</feature>
<dbReference type="InterPro" id="IPR011527">
    <property type="entry name" value="ABC1_TM_dom"/>
</dbReference>
<dbReference type="SMART" id="SM00382">
    <property type="entry name" value="AAA"/>
    <property type="match status" value="2"/>
</dbReference>
<feature type="compositionally biased region" description="Basic and acidic residues" evidence="10">
    <location>
        <begin position="8"/>
        <end position="19"/>
    </location>
</feature>
<dbReference type="InterPro" id="IPR003439">
    <property type="entry name" value="ABC_transporter-like_ATP-bd"/>
</dbReference>
<feature type="transmembrane region" description="Helical" evidence="11">
    <location>
        <begin position="1087"/>
        <end position="1106"/>
    </location>
</feature>
<dbReference type="EMBL" id="JANTQA010000060">
    <property type="protein sequence ID" value="KAJ3427996.1"/>
    <property type="molecule type" value="Genomic_DNA"/>
</dbReference>
<keyword evidence="4 11" id="KW-0812">Transmembrane</keyword>
<dbReference type="PROSITE" id="PS50929">
    <property type="entry name" value="ABC_TM1F"/>
    <property type="match status" value="2"/>
</dbReference>
<feature type="domain" description="ABC transporter" evidence="12">
    <location>
        <begin position="544"/>
        <end position="766"/>
    </location>
</feature>
<dbReference type="SUPFAM" id="SSF52540">
    <property type="entry name" value="P-loop containing nucleoside triphosphate hydrolases"/>
    <property type="match status" value="2"/>
</dbReference>
<dbReference type="Gene3D" id="1.20.1560.10">
    <property type="entry name" value="ABC transporter type 1, transmembrane domain"/>
    <property type="match status" value="2"/>
</dbReference>
<dbReference type="GO" id="GO:0140359">
    <property type="term" value="F:ABC-type transporter activity"/>
    <property type="evidence" value="ECO:0007669"/>
    <property type="project" value="InterPro"/>
</dbReference>
<name>A0AAV7YDT0_9EUKA</name>
<keyword evidence="5" id="KW-0677">Repeat</keyword>
<keyword evidence="3" id="KW-0813">Transport</keyword>
<feature type="domain" description="ABC transmembrane type-1" evidence="13">
    <location>
        <begin position="107"/>
        <end position="442"/>
    </location>
</feature>
<protein>
    <submittedName>
        <fullName evidence="14">Multidrug-resistance like protein 1 isoform i</fullName>
    </submittedName>
</protein>
<evidence type="ECO:0000256" key="9">
    <source>
        <dbReference type="ARBA" id="ARBA00023136"/>
    </source>
</evidence>
<evidence type="ECO:0000256" key="4">
    <source>
        <dbReference type="ARBA" id="ARBA00022692"/>
    </source>
</evidence>
<evidence type="ECO:0000259" key="13">
    <source>
        <dbReference type="PROSITE" id="PS50929"/>
    </source>
</evidence>
<feature type="domain" description="ABC transmembrane type-1" evidence="13">
    <location>
        <begin position="951"/>
        <end position="1229"/>
    </location>
</feature>
<evidence type="ECO:0000313" key="15">
    <source>
        <dbReference type="Proteomes" id="UP001146793"/>
    </source>
</evidence>
<feature type="compositionally biased region" description="Acidic residues" evidence="10">
    <location>
        <begin position="767"/>
        <end position="776"/>
    </location>
</feature>
<reference evidence="14" key="1">
    <citation type="submission" date="2022-08" db="EMBL/GenBank/DDBJ databases">
        <title>Novel sulphate-reducing endosymbionts in the free-living metamonad Anaeramoeba.</title>
        <authorList>
            <person name="Jerlstrom-Hultqvist J."/>
            <person name="Cepicka I."/>
            <person name="Gallot-Lavallee L."/>
            <person name="Salas-Leiva D."/>
            <person name="Curtis B.A."/>
            <person name="Zahonova K."/>
            <person name="Pipaliya S."/>
            <person name="Dacks J."/>
            <person name="Roger A.J."/>
        </authorList>
    </citation>
    <scope>NUCLEOTIDE SEQUENCE</scope>
    <source>
        <strain evidence="14">Busselton2</strain>
    </source>
</reference>
<feature type="transmembrane region" description="Helical" evidence="11">
    <location>
        <begin position="380"/>
        <end position="404"/>
    </location>
</feature>
<feature type="compositionally biased region" description="Low complexity" evidence="10">
    <location>
        <begin position="832"/>
        <end position="844"/>
    </location>
</feature>
<dbReference type="InterPro" id="IPR050173">
    <property type="entry name" value="ABC_transporter_C-like"/>
</dbReference>